<dbReference type="SUPFAM" id="SSF53597">
    <property type="entry name" value="Dihydrofolate reductase-like"/>
    <property type="match status" value="1"/>
</dbReference>
<protein>
    <submittedName>
        <fullName evidence="2">Dihydrofolate reductase family protein</fullName>
    </submittedName>
</protein>
<feature type="domain" description="Bacterial bifunctional deaminase-reductase C-terminal" evidence="1">
    <location>
        <begin position="4"/>
        <end position="166"/>
    </location>
</feature>
<evidence type="ECO:0000313" key="3">
    <source>
        <dbReference type="Proteomes" id="UP001589568"/>
    </source>
</evidence>
<organism evidence="2 3">
    <name type="scientific">Nonomuraea salmonea</name>
    <dbReference type="NCBI Taxonomy" id="46181"/>
    <lineage>
        <taxon>Bacteria</taxon>
        <taxon>Bacillati</taxon>
        <taxon>Actinomycetota</taxon>
        <taxon>Actinomycetes</taxon>
        <taxon>Streptosporangiales</taxon>
        <taxon>Streptosporangiaceae</taxon>
        <taxon>Nonomuraea</taxon>
    </lineage>
</organism>
<evidence type="ECO:0000259" key="1">
    <source>
        <dbReference type="Pfam" id="PF01872"/>
    </source>
</evidence>
<evidence type="ECO:0000313" key="2">
    <source>
        <dbReference type="EMBL" id="MFB9477092.1"/>
    </source>
</evidence>
<dbReference type="PANTHER" id="PTHR38011">
    <property type="entry name" value="DIHYDROFOLATE REDUCTASE FAMILY PROTEIN (AFU_ORTHOLOGUE AFUA_8G06820)"/>
    <property type="match status" value="1"/>
</dbReference>
<dbReference type="Gene3D" id="3.40.430.10">
    <property type="entry name" value="Dihydrofolate Reductase, subunit A"/>
    <property type="match status" value="1"/>
</dbReference>
<dbReference type="Pfam" id="PF01872">
    <property type="entry name" value="RibD_C"/>
    <property type="match status" value="1"/>
</dbReference>
<keyword evidence="3" id="KW-1185">Reference proteome</keyword>
<proteinExistence type="predicted"/>
<comment type="caution">
    <text evidence="2">The sequence shown here is derived from an EMBL/GenBank/DDBJ whole genome shotgun (WGS) entry which is preliminary data.</text>
</comment>
<sequence length="188" mass="19768">MSRIVLDVSISLDGFSAGPNVRMDEPMGDGGERLHAWMAGEGPGGAAELAIRQEVDASVGAALIGRRTFELGLRPWGGTPWPYAPGFVVTHRIEEDFTGDNGGRFSFDGLEAAARRAKEAAGGKDVLVLGADLARSLLAAGLLDEVHLHVMPFLLGEGTPLFGGVRAELEPLGAPVGGVAAHMRYRVR</sequence>
<dbReference type="RefSeq" id="WP_345405622.1">
    <property type="nucleotide sequence ID" value="NZ_BAAAXS010000001.1"/>
</dbReference>
<dbReference type="EMBL" id="JBHMCF010000060">
    <property type="protein sequence ID" value="MFB9477092.1"/>
    <property type="molecule type" value="Genomic_DNA"/>
</dbReference>
<dbReference type="Proteomes" id="UP001589568">
    <property type="component" value="Unassembled WGS sequence"/>
</dbReference>
<dbReference type="PANTHER" id="PTHR38011:SF12">
    <property type="entry name" value="BIFUNCTIONAL DEAMINASE-REDUCTASE DOMAIN PROTEIN"/>
    <property type="match status" value="1"/>
</dbReference>
<name>A0ABV5P3K6_9ACTN</name>
<gene>
    <name evidence="2" type="ORF">ACFFR3_47020</name>
</gene>
<accession>A0ABV5P3K6</accession>
<dbReference type="InterPro" id="IPR002734">
    <property type="entry name" value="RibDG_C"/>
</dbReference>
<dbReference type="InterPro" id="IPR024072">
    <property type="entry name" value="DHFR-like_dom_sf"/>
</dbReference>
<dbReference type="InterPro" id="IPR050765">
    <property type="entry name" value="Riboflavin_Biosynth_HTPR"/>
</dbReference>
<reference evidence="2 3" key="1">
    <citation type="submission" date="2024-09" db="EMBL/GenBank/DDBJ databases">
        <authorList>
            <person name="Sun Q."/>
            <person name="Mori K."/>
        </authorList>
    </citation>
    <scope>NUCLEOTIDE SEQUENCE [LARGE SCALE GENOMIC DNA]</scope>
    <source>
        <strain evidence="2 3">JCM 3324</strain>
    </source>
</reference>